<protein>
    <submittedName>
        <fullName evidence="2">Uncharacterized protein</fullName>
    </submittedName>
</protein>
<dbReference type="RefSeq" id="WP_345689165.1">
    <property type="nucleotide sequence ID" value="NZ_BAABIT010000001.1"/>
</dbReference>
<feature type="chain" id="PRO_5046320980" evidence="1">
    <location>
        <begin position="16"/>
        <end position="130"/>
    </location>
</feature>
<proteinExistence type="predicted"/>
<reference evidence="3" key="1">
    <citation type="journal article" date="2019" name="Int. J. Syst. Evol. Microbiol.">
        <title>The Global Catalogue of Microorganisms (GCM) 10K type strain sequencing project: providing services to taxonomists for standard genome sequencing and annotation.</title>
        <authorList>
            <consortium name="The Broad Institute Genomics Platform"/>
            <consortium name="The Broad Institute Genome Sequencing Center for Infectious Disease"/>
            <person name="Wu L."/>
            <person name="Ma J."/>
        </authorList>
    </citation>
    <scope>NUCLEOTIDE SEQUENCE [LARGE SCALE GENOMIC DNA]</scope>
    <source>
        <strain evidence="3">CGMCC 4.1648</strain>
    </source>
</reference>
<dbReference type="Proteomes" id="UP001595829">
    <property type="component" value="Unassembled WGS sequence"/>
</dbReference>
<evidence type="ECO:0000313" key="3">
    <source>
        <dbReference type="Proteomes" id="UP001595829"/>
    </source>
</evidence>
<name>A0ABV9XMY8_9ACTN</name>
<organism evidence="2 3">
    <name type="scientific">Streptomyces coeruleoprunus</name>
    <dbReference type="NCBI Taxonomy" id="285563"/>
    <lineage>
        <taxon>Bacteria</taxon>
        <taxon>Bacillati</taxon>
        <taxon>Actinomycetota</taxon>
        <taxon>Actinomycetes</taxon>
        <taxon>Kitasatosporales</taxon>
        <taxon>Streptomycetaceae</taxon>
        <taxon>Streptomyces</taxon>
    </lineage>
</organism>
<evidence type="ECO:0000256" key="1">
    <source>
        <dbReference type="SAM" id="SignalP"/>
    </source>
</evidence>
<accession>A0ABV9XMY8</accession>
<keyword evidence="1" id="KW-0732">Signal</keyword>
<keyword evidence="3" id="KW-1185">Reference proteome</keyword>
<dbReference type="EMBL" id="JBHSJD010000024">
    <property type="protein sequence ID" value="MFC5025859.1"/>
    <property type="molecule type" value="Genomic_DNA"/>
</dbReference>
<feature type="signal peptide" evidence="1">
    <location>
        <begin position="1"/>
        <end position="15"/>
    </location>
</feature>
<gene>
    <name evidence="2" type="ORF">ACFPM3_27395</name>
</gene>
<evidence type="ECO:0000313" key="2">
    <source>
        <dbReference type="EMBL" id="MFC5025859.1"/>
    </source>
</evidence>
<comment type="caution">
    <text evidence="2">The sequence shown here is derived from an EMBL/GenBank/DDBJ whole genome shotgun (WGS) entry which is preliminary data.</text>
</comment>
<sequence>MGAALTLGAAPAAHAAPAPRDAAGTVTAAASSGKASRTLWTSNRAGEIRITWDWKRSADGRTYYGSFWGTFHDHKIDKKYVLLQAKWQGQGWTTIRTAAKGESFKGDYSKLKGLNFRACLQGGHCGTPAW</sequence>